<evidence type="ECO:0000256" key="1">
    <source>
        <dbReference type="ARBA" id="ARBA00038085"/>
    </source>
</evidence>
<protein>
    <recommendedName>
        <fullName evidence="3">CD033</fullName>
    </recommendedName>
</protein>
<accession>A0A8C2QZK8</accession>
<gene>
    <name evidence="2" type="primary">C17H4orf33</name>
</gene>
<reference evidence="2" key="1">
    <citation type="submission" date="2019-03" db="EMBL/GenBank/DDBJ databases">
        <title>Genome sequencing and reference-guided assembly of Black Bengal Goat (Capra hircus).</title>
        <authorList>
            <person name="Siddiki A.Z."/>
            <person name="Baten A."/>
            <person name="Billah M."/>
            <person name="Alam M.A.U."/>
            <person name="Shawrob K.S.M."/>
            <person name="Saha S."/>
            <person name="Chowdhury M."/>
            <person name="Rahman A.H."/>
            <person name="Stear M."/>
            <person name="Miah G."/>
            <person name="Das G.B."/>
            <person name="Hossain M.M."/>
            <person name="Kumkum M."/>
            <person name="Islam M.S."/>
            <person name="Mollah A.M."/>
            <person name="Ahsan A."/>
            <person name="Tusar F."/>
            <person name="Khan M.K.I."/>
        </authorList>
    </citation>
    <scope>NUCLEOTIDE SEQUENCE [LARGE SCALE GENOMIC DNA]</scope>
</reference>
<reference evidence="2" key="2">
    <citation type="submission" date="2025-08" db="UniProtKB">
        <authorList>
            <consortium name="Ensembl"/>
        </authorList>
    </citation>
    <scope>IDENTIFICATION</scope>
</reference>
<dbReference type="Ensembl" id="ENSCHIT00010028670.1">
    <property type="protein sequence ID" value="ENSCHIP00010020381.1"/>
    <property type="gene ID" value="ENSCHIG00010014874.1"/>
</dbReference>
<comment type="similarity">
    <text evidence="1">Belongs to the UPF0462 family.</text>
</comment>
<evidence type="ECO:0008006" key="3">
    <source>
        <dbReference type="Google" id="ProtNLM"/>
    </source>
</evidence>
<evidence type="ECO:0000313" key="2">
    <source>
        <dbReference type="Ensembl" id="ENSCHIP00010020381.1"/>
    </source>
</evidence>
<name>A0A8C2QZK8_CAPHI</name>
<organism evidence="2">
    <name type="scientific">Capra hircus</name>
    <name type="common">Goat</name>
    <dbReference type="NCBI Taxonomy" id="9925"/>
    <lineage>
        <taxon>Eukaryota</taxon>
        <taxon>Metazoa</taxon>
        <taxon>Chordata</taxon>
        <taxon>Craniata</taxon>
        <taxon>Vertebrata</taxon>
        <taxon>Euteleostomi</taxon>
        <taxon>Mammalia</taxon>
        <taxon>Eutheria</taxon>
        <taxon>Laurasiatheria</taxon>
        <taxon>Artiodactyla</taxon>
        <taxon>Ruminantia</taxon>
        <taxon>Pecora</taxon>
        <taxon>Bovidae</taxon>
        <taxon>Caprinae</taxon>
        <taxon>Capra</taxon>
    </lineage>
</organism>
<dbReference type="PANTHER" id="PTHR31475:SF3">
    <property type="entry name" value="UPF0462 PROTEIN C4ORF33"/>
    <property type="match status" value="1"/>
</dbReference>
<proteinExistence type="inferred from homology"/>
<dbReference type="Gene3D" id="2.60.40.1190">
    <property type="match status" value="1"/>
</dbReference>
<sequence length="279" mass="32263">MDFKIEHTWDGFPVKHEPVFVRLNPGDRGVMMEVSAPFFNDPPSPLGEPGKPFNLLWDYEVVEAFFLNDITEQYLEVELCPHGQHLVLLLSGRRNVWKQGLDLSFKVSRGEAKWEGSAFIPWSYFPPNVTKFNLFAIHGSKDERSYEALYPVPQHELQQGQKPDLTDIFKNNQEGKQLLLEEESGCDAVIASPAGTTYQGVRNRSSKAEKVLGEMEKENLAELIGDLFIYTSPASHYTVLKYKSLWVIQIIHVFFLFFSTRNTTFWKIFWSAEWRNKYT</sequence>
<dbReference type="AlphaFoldDB" id="A0A8C2QZK8"/>
<dbReference type="PANTHER" id="PTHR31475">
    <property type="entry name" value="UPF0462 PROTEIN"/>
    <property type="match status" value="1"/>
</dbReference>